<dbReference type="SUPFAM" id="SSF56219">
    <property type="entry name" value="DNase I-like"/>
    <property type="match status" value="1"/>
</dbReference>
<dbReference type="InterPro" id="IPR036691">
    <property type="entry name" value="Endo/exonu/phosph_ase_sf"/>
</dbReference>
<feature type="chain" id="PRO_5043338067" description="Endonuclease/exonuclease/phosphatase domain-containing protein" evidence="2">
    <location>
        <begin position="29"/>
        <end position="336"/>
    </location>
</feature>
<dbReference type="EMBL" id="BMAT01001502">
    <property type="protein sequence ID" value="GFR87140.1"/>
    <property type="molecule type" value="Genomic_DNA"/>
</dbReference>
<evidence type="ECO:0000313" key="3">
    <source>
        <dbReference type="EMBL" id="GFR87140.1"/>
    </source>
</evidence>
<evidence type="ECO:0000256" key="2">
    <source>
        <dbReference type="SAM" id="SignalP"/>
    </source>
</evidence>
<protein>
    <recommendedName>
        <fullName evidence="5">Endonuclease/exonuclease/phosphatase domain-containing protein</fullName>
    </recommendedName>
</protein>
<evidence type="ECO:0000313" key="4">
    <source>
        <dbReference type="Proteomes" id="UP000762676"/>
    </source>
</evidence>
<feature type="transmembrane region" description="Helical" evidence="1">
    <location>
        <begin position="126"/>
        <end position="151"/>
    </location>
</feature>
<accession>A0AAV4GS08</accession>
<feature type="signal peptide" evidence="2">
    <location>
        <begin position="1"/>
        <end position="28"/>
    </location>
</feature>
<feature type="transmembrane region" description="Helical" evidence="1">
    <location>
        <begin position="158"/>
        <end position="185"/>
    </location>
</feature>
<sequence length="336" mass="38404">MTCRKHLNKATLVALLLPVSSYLDLSSADTCRKLTTFNAALSPRNPDYAMRRKLQAFGLMYEDTDVLCLQETWLERDIIYTLFKLMGKLTYHFSPLHSSVNVLIDFKNEPRIQKFAEEKHDCFHCFITIVVVVLIIIIVIIIIIIIIIIVITNVINNINVFIIITTTTHYCHHAYSIVLIIFVVIKDFGTVVCSHFSPVLPLYLEHDDDLGFSDYKQQQLEMAVIHNKFASRDHVIVADFNTGPRVETANSLDKVLVGEVPDHYQVWLDNGYNTTYMTDDGRYTHCDDSNATDPRNNAVNFVMFKGDYTAGKEKRVLGCFPTPGDHYGVKRTVCKR</sequence>
<dbReference type="Proteomes" id="UP000762676">
    <property type="component" value="Unassembled WGS sequence"/>
</dbReference>
<keyword evidence="1" id="KW-1133">Transmembrane helix</keyword>
<reference evidence="3 4" key="1">
    <citation type="journal article" date="2021" name="Elife">
        <title>Chloroplast acquisition without the gene transfer in kleptoplastic sea slugs, Plakobranchus ocellatus.</title>
        <authorList>
            <person name="Maeda T."/>
            <person name="Takahashi S."/>
            <person name="Yoshida T."/>
            <person name="Shimamura S."/>
            <person name="Takaki Y."/>
            <person name="Nagai Y."/>
            <person name="Toyoda A."/>
            <person name="Suzuki Y."/>
            <person name="Arimoto A."/>
            <person name="Ishii H."/>
            <person name="Satoh N."/>
            <person name="Nishiyama T."/>
            <person name="Hasebe M."/>
            <person name="Maruyama T."/>
            <person name="Minagawa J."/>
            <person name="Obokata J."/>
            <person name="Shigenobu S."/>
        </authorList>
    </citation>
    <scope>NUCLEOTIDE SEQUENCE [LARGE SCALE GENOMIC DNA]</scope>
</reference>
<organism evidence="3 4">
    <name type="scientific">Elysia marginata</name>
    <dbReference type="NCBI Taxonomy" id="1093978"/>
    <lineage>
        <taxon>Eukaryota</taxon>
        <taxon>Metazoa</taxon>
        <taxon>Spiralia</taxon>
        <taxon>Lophotrochozoa</taxon>
        <taxon>Mollusca</taxon>
        <taxon>Gastropoda</taxon>
        <taxon>Heterobranchia</taxon>
        <taxon>Euthyneura</taxon>
        <taxon>Panpulmonata</taxon>
        <taxon>Sacoglossa</taxon>
        <taxon>Placobranchoidea</taxon>
        <taxon>Plakobranchidae</taxon>
        <taxon>Elysia</taxon>
    </lineage>
</organism>
<dbReference type="AlphaFoldDB" id="A0AAV4GS08"/>
<keyword evidence="2" id="KW-0732">Signal</keyword>
<comment type="caution">
    <text evidence="3">The sequence shown here is derived from an EMBL/GenBank/DDBJ whole genome shotgun (WGS) entry which is preliminary data.</text>
</comment>
<evidence type="ECO:0008006" key="5">
    <source>
        <dbReference type="Google" id="ProtNLM"/>
    </source>
</evidence>
<dbReference type="Gene3D" id="3.60.10.10">
    <property type="entry name" value="Endonuclease/exonuclease/phosphatase"/>
    <property type="match status" value="1"/>
</dbReference>
<name>A0AAV4GS08_9GAST</name>
<keyword evidence="4" id="KW-1185">Reference proteome</keyword>
<keyword evidence="1" id="KW-0812">Transmembrane</keyword>
<gene>
    <name evidence="3" type="ORF">ElyMa_000738900</name>
</gene>
<evidence type="ECO:0000256" key="1">
    <source>
        <dbReference type="SAM" id="Phobius"/>
    </source>
</evidence>
<proteinExistence type="predicted"/>
<keyword evidence="1" id="KW-0472">Membrane</keyword>